<evidence type="ECO:0000256" key="1">
    <source>
        <dbReference type="SAM" id="Phobius"/>
    </source>
</evidence>
<sequence>MHSAFWLGIALLGSALLGGNGLLMLTILPAIALTMIRIFDTFRSFAVSSSLFHSITSCFYGMTSIQHIQFSSARTILGVPNGNDWFQKQASRTLDIACSPITCTLFSPVTSTLCS</sequence>
<evidence type="ECO:0000313" key="2">
    <source>
        <dbReference type="EMBL" id="EXB55013.1"/>
    </source>
</evidence>
<keyword evidence="1" id="KW-1133">Transmembrane helix</keyword>
<organism evidence="2 3">
    <name type="scientific">Morus notabilis</name>
    <dbReference type="NCBI Taxonomy" id="981085"/>
    <lineage>
        <taxon>Eukaryota</taxon>
        <taxon>Viridiplantae</taxon>
        <taxon>Streptophyta</taxon>
        <taxon>Embryophyta</taxon>
        <taxon>Tracheophyta</taxon>
        <taxon>Spermatophyta</taxon>
        <taxon>Magnoliopsida</taxon>
        <taxon>eudicotyledons</taxon>
        <taxon>Gunneridae</taxon>
        <taxon>Pentapetalae</taxon>
        <taxon>rosids</taxon>
        <taxon>fabids</taxon>
        <taxon>Rosales</taxon>
        <taxon>Moraceae</taxon>
        <taxon>Moreae</taxon>
        <taxon>Morus</taxon>
    </lineage>
</organism>
<proteinExistence type="predicted"/>
<evidence type="ECO:0000313" key="3">
    <source>
        <dbReference type="Proteomes" id="UP000030645"/>
    </source>
</evidence>
<dbReference type="Proteomes" id="UP000030645">
    <property type="component" value="Unassembled WGS sequence"/>
</dbReference>
<accession>W9R332</accession>
<protein>
    <submittedName>
        <fullName evidence="2">Uncharacterized protein</fullName>
    </submittedName>
</protein>
<feature type="transmembrane region" description="Helical" evidence="1">
    <location>
        <begin position="6"/>
        <end position="33"/>
    </location>
</feature>
<dbReference type="EMBL" id="KE344219">
    <property type="protein sequence ID" value="EXB55013.1"/>
    <property type="molecule type" value="Genomic_DNA"/>
</dbReference>
<dbReference type="STRING" id="981085.W9R332"/>
<keyword evidence="3" id="KW-1185">Reference proteome</keyword>
<reference evidence="3" key="1">
    <citation type="submission" date="2013-01" db="EMBL/GenBank/DDBJ databases">
        <title>Draft Genome Sequence of a Mulberry Tree, Morus notabilis C.K. Schneid.</title>
        <authorList>
            <person name="He N."/>
            <person name="Zhao S."/>
        </authorList>
    </citation>
    <scope>NUCLEOTIDE SEQUENCE</scope>
</reference>
<keyword evidence="1" id="KW-0472">Membrane</keyword>
<gene>
    <name evidence="2" type="ORF">L484_007344</name>
</gene>
<dbReference type="AlphaFoldDB" id="W9R332"/>
<name>W9R332_9ROSA</name>
<keyword evidence="1" id="KW-0812">Transmembrane</keyword>